<proteinExistence type="predicted"/>
<evidence type="ECO:0000313" key="3">
    <source>
        <dbReference type="Proteomes" id="UP000789390"/>
    </source>
</evidence>
<dbReference type="AlphaFoldDB" id="A0A8J2RVL9"/>
<evidence type="ECO:0000256" key="1">
    <source>
        <dbReference type="SAM" id="SignalP"/>
    </source>
</evidence>
<feature type="signal peptide" evidence="1">
    <location>
        <begin position="1"/>
        <end position="18"/>
    </location>
</feature>
<keyword evidence="1" id="KW-0732">Signal</keyword>
<evidence type="ECO:0008006" key="4">
    <source>
        <dbReference type="Google" id="ProtNLM"/>
    </source>
</evidence>
<dbReference type="PANTHER" id="PTHR35180:SF4">
    <property type="entry name" value="PROTEIN CBG06219"/>
    <property type="match status" value="1"/>
</dbReference>
<comment type="caution">
    <text evidence="2">The sequence shown here is derived from an EMBL/GenBank/DDBJ whole genome shotgun (WGS) entry which is preliminary data.</text>
</comment>
<protein>
    <recommendedName>
        <fullName evidence="4">WAP domain-containing protein</fullName>
    </recommendedName>
</protein>
<dbReference type="Proteomes" id="UP000789390">
    <property type="component" value="Unassembled WGS sequence"/>
</dbReference>
<accession>A0A8J2RVL9</accession>
<sequence>MQKSFLIVFAILLVLVQGAPQKSDFAMKNLHCHISDDVDRSNCYWKGTSPMCSSSNNCPSGFTMICKDACGDGKCCVTGIKALCCPTPKVTPAP</sequence>
<evidence type="ECO:0000313" key="2">
    <source>
        <dbReference type="EMBL" id="CAH0107234.1"/>
    </source>
</evidence>
<organism evidence="2 3">
    <name type="scientific">Daphnia galeata</name>
    <dbReference type="NCBI Taxonomy" id="27404"/>
    <lineage>
        <taxon>Eukaryota</taxon>
        <taxon>Metazoa</taxon>
        <taxon>Ecdysozoa</taxon>
        <taxon>Arthropoda</taxon>
        <taxon>Crustacea</taxon>
        <taxon>Branchiopoda</taxon>
        <taxon>Diplostraca</taxon>
        <taxon>Cladocera</taxon>
        <taxon>Anomopoda</taxon>
        <taxon>Daphniidae</taxon>
        <taxon>Daphnia</taxon>
    </lineage>
</organism>
<dbReference type="EMBL" id="CAKKLH010000257">
    <property type="protein sequence ID" value="CAH0107234.1"/>
    <property type="molecule type" value="Genomic_DNA"/>
</dbReference>
<keyword evidence="3" id="KW-1185">Reference proteome</keyword>
<reference evidence="2" key="1">
    <citation type="submission" date="2021-11" db="EMBL/GenBank/DDBJ databases">
        <authorList>
            <person name="Schell T."/>
        </authorList>
    </citation>
    <scope>NUCLEOTIDE SEQUENCE</scope>
    <source>
        <strain evidence="2">M5</strain>
    </source>
</reference>
<feature type="chain" id="PRO_5035221734" description="WAP domain-containing protein" evidence="1">
    <location>
        <begin position="19"/>
        <end position="94"/>
    </location>
</feature>
<gene>
    <name evidence="2" type="ORF">DGAL_LOCUS10525</name>
</gene>
<dbReference type="PANTHER" id="PTHR35180">
    <property type="entry name" value="PROTEIN CBG06219"/>
    <property type="match status" value="1"/>
</dbReference>
<name>A0A8J2RVL9_9CRUS</name>